<dbReference type="InterPro" id="IPR014001">
    <property type="entry name" value="Helicase_ATP-bd"/>
</dbReference>
<dbReference type="CDD" id="cd18794">
    <property type="entry name" value="SF2_C_RecQ"/>
    <property type="match status" value="1"/>
</dbReference>
<dbReference type="SUPFAM" id="SSF52540">
    <property type="entry name" value="P-loop containing nucleoside triphosphate hydrolases"/>
    <property type="match status" value="2"/>
</dbReference>
<dbReference type="InterPro" id="IPR027417">
    <property type="entry name" value="P-loop_NTPase"/>
</dbReference>
<dbReference type="InterPro" id="IPR036388">
    <property type="entry name" value="WH-like_DNA-bd_sf"/>
</dbReference>
<comment type="subcellular location">
    <subcellularLocation>
        <location evidence="2 17">Nucleus</location>
    </subcellularLocation>
</comment>
<dbReference type="PANTHER" id="PTHR13710">
    <property type="entry name" value="DNA HELICASE RECQ FAMILY MEMBER"/>
    <property type="match status" value="1"/>
</dbReference>
<dbReference type="Pfam" id="PF00271">
    <property type="entry name" value="Helicase_C"/>
    <property type="match status" value="1"/>
</dbReference>
<name>A0A9P6YJ60_RHIOR</name>
<dbReference type="InterPro" id="IPR036390">
    <property type="entry name" value="WH_DNA-bd_sf"/>
</dbReference>
<evidence type="ECO:0000256" key="6">
    <source>
        <dbReference type="ARBA" id="ARBA00022741"/>
    </source>
</evidence>
<dbReference type="OrthoDB" id="10261556at2759"/>
<dbReference type="EMBL" id="JAANIT010000247">
    <property type="protein sequence ID" value="KAG1549923.1"/>
    <property type="molecule type" value="Genomic_DNA"/>
</dbReference>
<dbReference type="PROSITE" id="PS51194">
    <property type="entry name" value="HELICASE_CTER"/>
    <property type="match status" value="1"/>
</dbReference>
<evidence type="ECO:0000256" key="12">
    <source>
        <dbReference type="ARBA" id="ARBA00023125"/>
    </source>
</evidence>
<evidence type="ECO:0000256" key="14">
    <source>
        <dbReference type="ARBA" id="ARBA00023235"/>
    </source>
</evidence>
<keyword evidence="11 17" id="KW-0067">ATP-binding</keyword>
<keyword evidence="8 17" id="KW-0378">Hydrolase</keyword>
<dbReference type="SMART" id="SM00487">
    <property type="entry name" value="DEXDc"/>
    <property type="match status" value="1"/>
</dbReference>
<organism evidence="22 23">
    <name type="scientific">Rhizopus oryzae</name>
    <name type="common">Mucormycosis agent</name>
    <name type="synonym">Rhizopus arrhizus var. delemar</name>
    <dbReference type="NCBI Taxonomy" id="64495"/>
    <lineage>
        <taxon>Eukaryota</taxon>
        <taxon>Fungi</taxon>
        <taxon>Fungi incertae sedis</taxon>
        <taxon>Mucoromycota</taxon>
        <taxon>Mucoromycotina</taxon>
        <taxon>Mucoromycetes</taxon>
        <taxon>Mucorales</taxon>
        <taxon>Mucorineae</taxon>
        <taxon>Rhizopodaceae</taxon>
        <taxon>Rhizopus</taxon>
    </lineage>
</organism>
<dbReference type="GO" id="GO:0003677">
    <property type="term" value="F:DNA binding"/>
    <property type="evidence" value="ECO:0007669"/>
    <property type="project" value="UniProtKB-KW"/>
</dbReference>
<evidence type="ECO:0000256" key="15">
    <source>
        <dbReference type="ARBA" id="ARBA00023242"/>
    </source>
</evidence>
<evidence type="ECO:0000256" key="13">
    <source>
        <dbReference type="ARBA" id="ARBA00023204"/>
    </source>
</evidence>
<dbReference type="FunFam" id="3.40.50.300:FF:000340">
    <property type="entry name" value="Bloom syndrome, RecQ helicase"/>
    <property type="match status" value="1"/>
</dbReference>
<dbReference type="Proteomes" id="UP000717996">
    <property type="component" value="Unassembled WGS sequence"/>
</dbReference>
<evidence type="ECO:0000256" key="16">
    <source>
        <dbReference type="ARBA" id="ARBA00034617"/>
    </source>
</evidence>
<evidence type="ECO:0000256" key="1">
    <source>
        <dbReference type="ARBA" id="ARBA00001947"/>
    </source>
</evidence>
<keyword evidence="15 17" id="KW-0539">Nucleus</keyword>
<evidence type="ECO:0000256" key="18">
    <source>
        <dbReference type="SAM" id="Coils"/>
    </source>
</evidence>
<dbReference type="InterPro" id="IPR018982">
    <property type="entry name" value="RQC_domain"/>
</dbReference>
<dbReference type="GO" id="GO:0006260">
    <property type="term" value="P:DNA replication"/>
    <property type="evidence" value="ECO:0007669"/>
    <property type="project" value="UniProtKB-KW"/>
</dbReference>
<keyword evidence="5" id="KW-0479">Metal-binding</keyword>
<keyword evidence="9 17" id="KW-0347">Helicase</keyword>
<evidence type="ECO:0000256" key="17">
    <source>
        <dbReference type="RuleBase" id="RU364117"/>
    </source>
</evidence>
<dbReference type="InterPro" id="IPR001650">
    <property type="entry name" value="Helicase_C-like"/>
</dbReference>
<dbReference type="PROSITE" id="PS00690">
    <property type="entry name" value="DEAH_ATP_HELICASE"/>
    <property type="match status" value="1"/>
</dbReference>
<gene>
    <name evidence="22" type="ORF">G6F51_002762</name>
</gene>
<accession>A0A9P6YJ60</accession>
<reference evidence="22" key="1">
    <citation type="journal article" date="2020" name="Microb. Genom.">
        <title>Genetic diversity of clinical and environmental Mucorales isolates obtained from an investigation of mucormycosis cases among solid organ transplant recipients.</title>
        <authorList>
            <person name="Nguyen M.H."/>
            <person name="Kaul D."/>
            <person name="Muto C."/>
            <person name="Cheng S.J."/>
            <person name="Richter R.A."/>
            <person name="Bruno V.M."/>
            <person name="Liu G."/>
            <person name="Beyhan S."/>
            <person name="Sundermann A.J."/>
            <person name="Mounaud S."/>
            <person name="Pasculle A.W."/>
            <person name="Nierman W.C."/>
            <person name="Driscoll E."/>
            <person name="Cumbie R."/>
            <person name="Clancy C.J."/>
            <person name="Dupont C.L."/>
        </authorList>
    </citation>
    <scope>NUCLEOTIDE SEQUENCE</scope>
    <source>
        <strain evidence="22">GL16</strain>
    </source>
</reference>
<dbReference type="Gene3D" id="3.40.50.300">
    <property type="entry name" value="P-loop containing nucleotide triphosphate hydrolases"/>
    <property type="match status" value="2"/>
</dbReference>
<dbReference type="PROSITE" id="PS51192">
    <property type="entry name" value="HELICASE_ATP_BIND_1"/>
    <property type="match status" value="1"/>
</dbReference>
<keyword evidence="4" id="KW-0235">DNA replication</keyword>
<dbReference type="Pfam" id="PF09382">
    <property type="entry name" value="RQC"/>
    <property type="match status" value="1"/>
</dbReference>
<evidence type="ECO:0000256" key="5">
    <source>
        <dbReference type="ARBA" id="ARBA00022723"/>
    </source>
</evidence>
<evidence type="ECO:0000256" key="11">
    <source>
        <dbReference type="ARBA" id="ARBA00022840"/>
    </source>
</evidence>
<dbReference type="PANTHER" id="PTHR13710:SF153">
    <property type="entry name" value="RECQ-LIKE DNA HELICASE BLM"/>
    <property type="match status" value="1"/>
</dbReference>
<dbReference type="GO" id="GO:0016787">
    <property type="term" value="F:hydrolase activity"/>
    <property type="evidence" value="ECO:0007669"/>
    <property type="project" value="UniProtKB-KW"/>
</dbReference>
<comment type="caution">
    <text evidence="22">The sequence shown here is derived from an EMBL/GenBank/DDBJ whole genome shotgun (WGS) entry which is preliminary data.</text>
</comment>
<dbReference type="GO" id="GO:0000724">
    <property type="term" value="P:double-strand break repair via homologous recombination"/>
    <property type="evidence" value="ECO:0007669"/>
    <property type="project" value="TreeGrafter"/>
</dbReference>
<dbReference type="SUPFAM" id="SSF46785">
    <property type="entry name" value="Winged helix' DNA-binding domain"/>
    <property type="match status" value="1"/>
</dbReference>
<feature type="domain" description="Helicase C-terminal" evidence="21">
    <location>
        <begin position="506"/>
        <end position="651"/>
    </location>
</feature>
<comment type="catalytic activity">
    <reaction evidence="17">
        <text>ATP + H2O = ADP + phosphate + H(+)</text>
        <dbReference type="Rhea" id="RHEA:13065"/>
        <dbReference type="ChEBI" id="CHEBI:15377"/>
        <dbReference type="ChEBI" id="CHEBI:15378"/>
        <dbReference type="ChEBI" id="CHEBI:30616"/>
        <dbReference type="ChEBI" id="CHEBI:43474"/>
        <dbReference type="ChEBI" id="CHEBI:456216"/>
    </reaction>
</comment>
<dbReference type="GO" id="GO:0005737">
    <property type="term" value="C:cytoplasm"/>
    <property type="evidence" value="ECO:0007669"/>
    <property type="project" value="TreeGrafter"/>
</dbReference>
<evidence type="ECO:0000256" key="7">
    <source>
        <dbReference type="ARBA" id="ARBA00022763"/>
    </source>
</evidence>
<keyword evidence="7" id="KW-0227">DNA damage</keyword>
<dbReference type="GO" id="GO:0043138">
    <property type="term" value="F:3'-5' DNA helicase activity"/>
    <property type="evidence" value="ECO:0007669"/>
    <property type="project" value="UniProtKB-EC"/>
</dbReference>
<dbReference type="NCBIfam" id="TIGR00614">
    <property type="entry name" value="recQ_fam"/>
    <property type="match status" value="1"/>
</dbReference>
<protein>
    <recommendedName>
        <fullName evidence="17">ATP-dependent DNA helicase</fullName>
        <ecNumber evidence="17">5.6.2.4</ecNumber>
    </recommendedName>
</protein>
<feature type="compositionally biased region" description="Polar residues" evidence="19">
    <location>
        <begin position="49"/>
        <end position="81"/>
    </location>
</feature>
<evidence type="ECO:0000256" key="8">
    <source>
        <dbReference type="ARBA" id="ARBA00022801"/>
    </source>
</evidence>
<evidence type="ECO:0000259" key="21">
    <source>
        <dbReference type="PROSITE" id="PS51194"/>
    </source>
</evidence>
<dbReference type="InterPro" id="IPR002464">
    <property type="entry name" value="DNA/RNA_helicase_DEAH_CS"/>
</dbReference>
<dbReference type="InterPro" id="IPR004589">
    <property type="entry name" value="DNA_helicase_ATP-dep_RecQ"/>
</dbReference>
<dbReference type="GO" id="GO:0005524">
    <property type="term" value="F:ATP binding"/>
    <property type="evidence" value="ECO:0007669"/>
    <property type="project" value="UniProtKB-KW"/>
</dbReference>
<feature type="coiled-coil region" evidence="18">
    <location>
        <begin position="186"/>
        <end position="213"/>
    </location>
</feature>
<keyword evidence="13" id="KW-0234">DNA repair</keyword>
<evidence type="ECO:0000256" key="10">
    <source>
        <dbReference type="ARBA" id="ARBA00022833"/>
    </source>
</evidence>
<evidence type="ECO:0000313" key="23">
    <source>
        <dbReference type="Proteomes" id="UP000717996"/>
    </source>
</evidence>
<dbReference type="InterPro" id="IPR032284">
    <property type="entry name" value="RecQ_Zn-bd"/>
</dbReference>
<dbReference type="SMART" id="SM00956">
    <property type="entry name" value="RQC"/>
    <property type="match status" value="1"/>
</dbReference>
<dbReference type="Pfam" id="PF16124">
    <property type="entry name" value="RecQ_Zn_bind"/>
    <property type="match status" value="1"/>
</dbReference>
<comment type="catalytic activity">
    <reaction evidence="16 17">
        <text>Couples ATP hydrolysis with the unwinding of duplex DNA by translocating in the 3'-5' direction.</text>
        <dbReference type="EC" id="5.6.2.4"/>
    </reaction>
</comment>
<evidence type="ECO:0000256" key="2">
    <source>
        <dbReference type="ARBA" id="ARBA00004123"/>
    </source>
</evidence>
<evidence type="ECO:0000256" key="3">
    <source>
        <dbReference type="ARBA" id="ARBA00005446"/>
    </source>
</evidence>
<dbReference type="EC" id="5.6.2.4" evidence="17"/>
<feature type="region of interest" description="Disordered" evidence="19">
    <location>
        <begin position="49"/>
        <end position="123"/>
    </location>
</feature>
<evidence type="ECO:0000259" key="20">
    <source>
        <dbReference type="PROSITE" id="PS51192"/>
    </source>
</evidence>
<evidence type="ECO:0000256" key="19">
    <source>
        <dbReference type="SAM" id="MobiDB-lite"/>
    </source>
</evidence>
<dbReference type="InterPro" id="IPR011545">
    <property type="entry name" value="DEAD/DEAH_box_helicase_dom"/>
</dbReference>
<keyword evidence="18" id="KW-0175">Coiled coil</keyword>
<dbReference type="GO" id="GO:0046872">
    <property type="term" value="F:metal ion binding"/>
    <property type="evidence" value="ECO:0007669"/>
    <property type="project" value="UniProtKB-KW"/>
</dbReference>
<sequence>MTRTNYKEQLEWFNNSIKPKIVTGYIKKYKAVIEQRQITRIQALETNSSNNNKNTLEYQPPNFTYSTSFNKSGQKVYNSPEPTGLGRINSGSKREAEDTEYIDLTDSQTKRPKLDSKQNSSFSEDVMSIEQGPIDFDDDFGLVEEETPPEENEQLITAELKTLEDKRNQISNLILDGMGSLSKAEQDALMKERRELVQKIEQFEQKLSAYKNNPSINSSSNTLATTTESALLTEQTENQVTSPFFRNPVKPHIPLIPTINTPVPAPVTEPTFPWSRDVKKALTQNFKLSEFRPNQLEAINTTLNGDDVFVLMPTGGGKSLCYQLPAIIQRYKTQGVTFVVSPLLSLMQDQVEQLVKGRGIAAGMLNSSVTAEQKKWIYNNLYQDTPTLQLLYITPELMSKSDQLRNVMDSLHRRNKLARFVIDEAHCVSQWGHDFRPDYKQLGSLRNIYPNVPIMALTATANDAVQKDVIHNLSMKNCKILKQSFNRRNLVYEIIERKGKRNHLADINEFIKQHYTESGIIYCISRKDCEQVAEALRTTYGVSTKHYHGKMTSSERSEVQSEWQTGKIRVIVATIAFGMGIDKPDVRYVVHFSMPSSLEGYYQETGRAGRDGLPAICRLYYSFSDMRTHNFLIDQGEGSWQQKQRQRDNLNTMMRYCDNKADCRRKQILSYFGERFNPAHCQKMCDNCVANQHSTSFLKNMSTEAQQMARLLQQIHPDRITLSQLGDVFRGSKLKRIIEHQYDQLQGYGAGKSISKIDVDRLLKAMVADDIIAVKSECNSAGFPVSFVVTSSKFESLLRGNHTVLLSFSSNGNSPARTNSTPRSYTATFVASSTLTYNRS</sequence>
<dbReference type="Pfam" id="PF00270">
    <property type="entry name" value="DEAD"/>
    <property type="match status" value="1"/>
</dbReference>
<keyword evidence="6 17" id="KW-0547">Nucleotide-binding</keyword>
<keyword evidence="12" id="KW-0238">DNA-binding</keyword>
<dbReference type="GO" id="GO:0005634">
    <property type="term" value="C:nucleus"/>
    <property type="evidence" value="ECO:0007669"/>
    <property type="project" value="UniProtKB-SubCell"/>
</dbReference>
<feature type="domain" description="Helicase ATP-binding" evidence="20">
    <location>
        <begin position="299"/>
        <end position="479"/>
    </location>
</feature>
<dbReference type="CDD" id="cd17920">
    <property type="entry name" value="DEXHc_RecQ"/>
    <property type="match status" value="1"/>
</dbReference>
<comment type="cofactor">
    <cofactor evidence="1">
        <name>Zn(2+)</name>
        <dbReference type="ChEBI" id="CHEBI:29105"/>
    </cofactor>
</comment>
<comment type="similarity">
    <text evidence="3 17">Belongs to the helicase family. RecQ subfamily.</text>
</comment>
<keyword evidence="14" id="KW-0413">Isomerase</keyword>
<dbReference type="AlphaFoldDB" id="A0A9P6YJ60"/>
<proteinExistence type="inferred from homology"/>
<evidence type="ECO:0000256" key="4">
    <source>
        <dbReference type="ARBA" id="ARBA00022705"/>
    </source>
</evidence>
<dbReference type="GO" id="GO:0009378">
    <property type="term" value="F:four-way junction helicase activity"/>
    <property type="evidence" value="ECO:0007669"/>
    <property type="project" value="TreeGrafter"/>
</dbReference>
<dbReference type="GO" id="GO:0005694">
    <property type="term" value="C:chromosome"/>
    <property type="evidence" value="ECO:0007669"/>
    <property type="project" value="TreeGrafter"/>
</dbReference>
<evidence type="ECO:0000256" key="9">
    <source>
        <dbReference type="ARBA" id="ARBA00022806"/>
    </source>
</evidence>
<dbReference type="Gene3D" id="1.10.10.10">
    <property type="entry name" value="Winged helix-like DNA-binding domain superfamily/Winged helix DNA-binding domain"/>
    <property type="match status" value="1"/>
</dbReference>
<dbReference type="SMART" id="SM00490">
    <property type="entry name" value="HELICc"/>
    <property type="match status" value="1"/>
</dbReference>
<evidence type="ECO:0000313" key="22">
    <source>
        <dbReference type="EMBL" id="KAG1549923.1"/>
    </source>
</evidence>
<dbReference type="FunFam" id="3.40.50.300:FF:000537">
    <property type="entry name" value="Bloom syndrome RecQ-like helicase"/>
    <property type="match status" value="1"/>
</dbReference>
<keyword evidence="10" id="KW-0862">Zinc</keyword>